<reference evidence="4" key="2">
    <citation type="submission" date="2021-09" db="EMBL/GenBank/DDBJ databases">
        <authorList>
            <person name="Gilroy R."/>
        </authorList>
    </citation>
    <scope>NUCLEOTIDE SEQUENCE</scope>
    <source>
        <strain evidence="4">CHK171-7178</strain>
    </source>
</reference>
<gene>
    <name evidence="4" type="ORF">K8V56_10315</name>
</gene>
<accession>A0A921G054</accession>
<dbReference type="Pfam" id="PF18705">
    <property type="entry name" value="DUF5643"/>
    <property type="match status" value="1"/>
</dbReference>
<dbReference type="InterPro" id="IPR040680">
    <property type="entry name" value="DUF5643"/>
</dbReference>
<name>A0A921G054_SPOPS</name>
<dbReference type="Proteomes" id="UP000698173">
    <property type="component" value="Unassembled WGS sequence"/>
</dbReference>
<evidence type="ECO:0000256" key="1">
    <source>
        <dbReference type="SAM" id="Phobius"/>
    </source>
</evidence>
<evidence type="ECO:0000259" key="2">
    <source>
        <dbReference type="Pfam" id="PF13786"/>
    </source>
</evidence>
<feature type="domain" description="DUF4179" evidence="2">
    <location>
        <begin position="46"/>
        <end position="140"/>
    </location>
</feature>
<protein>
    <submittedName>
        <fullName evidence="4">DUF4179 domain-containing protein</fullName>
    </submittedName>
</protein>
<organism evidence="4 5">
    <name type="scientific">Sporosarcina psychrophila</name>
    <name type="common">Bacillus psychrophilus</name>
    <dbReference type="NCBI Taxonomy" id="1476"/>
    <lineage>
        <taxon>Bacteria</taxon>
        <taxon>Bacillati</taxon>
        <taxon>Bacillota</taxon>
        <taxon>Bacilli</taxon>
        <taxon>Bacillales</taxon>
        <taxon>Caryophanaceae</taxon>
        <taxon>Sporosarcina</taxon>
    </lineage>
</organism>
<dbReference type="InterPro" id="IPR025436">
    <property type="entry name" value="DUF4179"/>
</dbReference>
<dbReference type="Gene3D" id="2.60.40.1630">
    <property type="entry name" value="bacillus anthracis domain"/>
    <property type="match status" value="1"/>
</dbReference>
<feature type="transmembrane region" description="Helical" evidence="1">
    <location>
        <begin position="51"/>
        <end position="71"/>
    </location>
</feature>
<evidence type="ECO:0000259" key="3">
    <source>
        <dbReference type="Pfam" id="PF18705"/>
    </source>
</evidence>
<feature type="domain" description="DUF5643" evidence="3">
    <location>
        <begin position="227"/>
        <end position="330"/>
    </location>
</feature>
<dbReference type="Pfam" id="PF13786">
    <property type="entry name" value="DUF4179"/>
    <property type="match status" value="1"/>
</dbReference>
<proteinExistence type="predicted"/>
<keyword evidence="1" id="KW-1133">Transmembrane helix</keyword>
<evidence type="ECO:0000313" key="4">
    <source>
        <dbReference type="EMBL" id="HJF32152.1"/>
    </source>
</evidence>
<reference evidence="4" key="1">
    <citation type="journal article" date="2021" name="PeerJ">
        <title>Extensive microbial diversity within the chicken gut microbiome revealed by metagenomics and culture.</title>
        <authorList>
            <person name="Gilroy R."/>
            <person name="Ravi A."/>
            <person name="Getino M."/>
            <person name="Pursley I."/>
            <person name="Horton D.L."/>
            <person name="Alikhan N.F."/>
            <person name="Baker D."/>
            <person name="Gharbi K."/>
            <person name="Hall N."/>
            <person name="Watson M."/>
            <person name="Adriaenssens E.M."/>
            <person name="Foster-Nyarko E."/>
            <person name="Jarju S."/>
            <person name="Secka A."/>
            <person name="Antonio M."/>
            <person name="Oren A."/>
            <person name="Chaudhuri R.R."/>
            <person name="La Ragione R."/>
            <person name="Hildebrand F."/>
            <person name="Pallen M.J."/>
        </authorList>
    </citation>
    <scope>NUCLEOTIDE SEQUENCE</scope>
    <source>
        <strain evidence="4">CHK171-7178</strain>
    </source>
</reference>
<dbReference type="AlphaFoldDB" id="A0A921G054"/>
<keyword evidence="1" id="KW-0812">Transmembrane</keyword>
<evidence type="ECO:0000313" key="5">
    <source>
        <dbReference type="Proteomes" id="UP000698173"/>
    </source>
</evidence>
<comment type="caution">
    <text evidence="4">The sequence shown here is derived from an EMBL/GenBank/DDBJ whole genome shotgun (WGS) entry which is preliminary data.</text>
</comment>
<keyword evidence="1" id="KW-0472">Membrane</keyword>
<sequence length="438" mass="50342">MFEHEKKQLEAYRAKLEEVPIQADKLNKAIEMGVHIAEADVREMKRKRRKFIWSFATVAILVLAFATTIRISPAFANAVSAIPGMGKIIELLQYDKGMQAIVDNDYYQSVHASQMKDDLTITIDGVILDETGMVISYTLEAPFSLEQINYKKIKLFQNGEEIPYAAMSYNEPDQKHDNRKEDVINFLFNGKQEYATQDFVLEIEVDNTQKTTFSLPFNVPQDVKKGKVYTVNQKVEVENQKIMIQSVTVHPLRVEVKIAFDELNAMKILNFEDMRIEDEKGEVWSKIQNGVNGLGPGENEQILYLQSNYFEQPKQLHFKFNKIQALPKEESFLLVDVETKKVLKQPSVGKIEVSKITQNNIEIGMPAGKEEFNFFLFSSVENENGESIETTGQSAWRDTEYNYYGISFTQAQFAKPLRIDFFAYPNYINGDIDIELHE</sequence>
<dbReference type="EMBL" id="DYWT01000170">
    <property type="protein sequence ID" value="HJF32152.1"/>
    <property type="molecule type" value="Genomic_DNA"/>
</dbReference>